<name>A0A6G1LE34_9PEZI</name>
<feature type="transmembrane region" description="Helical" evidence="7">
    <location>
        <begin position="429"/>
        <end position="450"/>
    </location>
</feature>
<dbReference type="PANTHER" id="PTHR22950:SF668">
    <property type="entry name" value="AMINO ACID TRANSPORTER (EUROFUNG)"/>
    <property type="match status" value="1"/>
</dbReference>
<dbReference type="EMBL" id="ML995820">
    <property type="protein sequence ID" value="KAF2771201.1"/>
    <property type="molecule type" value="Genomic_DNA"/>
</dbReference>
<accession>A0A6G1LE34</accession>
<dbReference type="PANTHER" id="PTHR22950">
    <property type="entry name" value="AMINO ACID TRANSPORTER"/>
    <property type="match status" value="1"/>
</dbReference>
<feature type="transmembrane region" description="Helical" evidence="7">
    <location>
        <begin position="385"/>
        <end position="408"/>
    </location>
</feature>
<protein>
    <recommendedName>
        <fullName evidence="8">Amino acid transporter transmembrane domain-containing protein</fullName>
    </recommendedName>
</protein>
<evidence type="ECO:0000259" key="8">
    <source>
        <dbReference type="Pfam" id="PF01490"/>
    </source>
</evidence>
<comment type="similarity">
    <text evidence="2">Belongs to the amino acid/polyamine transporter 2 family.</text>
</comment>
<feature type="transmembrane region" description="Helical" evidence="7">
    <location>
        <begin position="83"/>
        <end position="103"/>
    </location>
</feature>
<dbReference type="Gene3D" id="1.20.1740.10">
    <property type="entry name" value="Amino acid/polyamine transporter I"/>
    <property type="match status" value="1"/>
</dbReference>
<keyword evidence="10" id="KW-1185">Reference proteome</keyword>
<organism evidence="9 10">
    <name type="scientific">Teratosphaeria nubilosa</name>
    <dbReference type="NCBI Taxonomy" id="161662"/>
    <lineage>
        <taxon>Eukaryota</taxon>
        <taxon>Fungi</taxon>
        <taxon>Dikarya</taxon>
        <taxon>Ascomycota</taxon>
        <taxon>Pezizomycotina</taxon>
        <taxon>Dothideomycetes</taxon>
        <taxon>Dothideomycetidae</taxon>
        <taxon>Mycosphaerellales</taxon>
        <taxon>Teratosphaeriaceae</taxon>
        <taxon>Teratosphaeria</taxon>
    </lineage>
</organism>
<evidence type="ECO:0000256" key="1">
    <source>
        <dbReference type="ARBA" id="ARBA00004141"/>
    </source>
</evidence>
<feature type="transmembrane region" description="Helical" evidence="7">
    <location>
        <begin position="272"/>
        <end position="294"/>
    </location>
</feature>
<sequence length="492" mass="52797">MKSRRSSGNRCSEEQPEKGFNKRNVDVEARSAIIGLDQGGDVLEVQDGSRVHYKTMHWWHAGIVMIAETISLGILSLPSSLATMGFVPGIILIVFLGLCSWYNGYSVYMMKRKHDAKFTSFADGLALMCGISGRVIGEISQTLLQIFIVAAHIVTFAIELNTLTNHGTCTVVFTAVGAIVCFIATLPRTYEANSWISILSCGSIATATIIAMIGIGIDANGYGDTFAVLPSRLADFPRAARAVSAMILAYNGHIAYPSILDEMKAPRDFPKSLAMVGIGTTSFYVLVAAVIYAYAGQDVAAPALGSASAIVSKIAYGIATPTIVVAGVIAALVCAKATYNHVWRKNPGVMEERSWRGFGSWVGILAVLYVVAWIIASVIPDFGNLLALIGALFGTWYCLGLPAMFWLWMRWQEKEAGRLCFLCEMRNAALLALNLLLVLMSLAISVLGIYGSAIALSNSTETRAPFSCASNASPMEELVSGRLPTSNSTVRG</sequence>
<feature type="region of interest" description="Disordered" evidence="6">
    <location>
        <begin position="1"/>
        <end position="21"/>
    </location>
</feature>
<evidence type="ECO:0000256" key="7">
    <source>
        <dbReference type="SAM" id="Phobius"/>
    </source>
</evidence>
<feature type="transmembrane region" description="Helical" evidence="7">
    <location>
        <begin position="142"/>
        <end position="158"/>
    </location>
</feature>
<evidence type="ECO:0000313" key="9">
    <source>
        <dbReference type="EMBL" id="KAF2771201.1"/>
    </source>
</evidence>
<reference evidence="9" key="1">
    <citation type="journal article" date="2020" name="Stud. Mycol.">
        <title>101 Dothideomycetes genomes: a test case for predicting lifestyles and emergence of pathogens.</title>
        <authorList>
            <person name="Haridas S."/>
            <person name="Albert R."/>
            <person name="Binder M."/>
            <person name="Bloem J."/>
            <person name="Labutti K."/>
            <person name="Salamov A."/>
            <person name="Andreopoulos B."/>
            <person name="Baker S."/>
            <person name="Barry K."/>
            <person name="Bills G."/>
            <person name="Bluhm B."/>
            <person name="Cannon C."/>
            <person name="Castanera R."/>
            <person name="Culley D."/>
            <person name="Daum C."/>
            <person name="Ezra D."/>
            <person name="Gonzalez J."/>
            <person name="Henrissat B."/>
            <person name="Kuo A."/>
            <person name="Liang C."/>
            <person name="Lipzen A."/>
            <person name="Lutzoni F."/>
            <person name="Magnuson J."/>
            <person name="Mondo S."/>
            <person name="Nolan M."/>
            <person name="Ohm R."/>
            <person name="Pangilinan J."/>
            <person name="Park H.-J."/>
            <person name="Ramirez L."/>
            <person name="Alfaro M."/>
            <person name="Sun H."/>
            <person name="Tritt A."/>
            <person name="Yoshinaga Y."/>
            <person name="Zwiers L.-H."/>
            <person name="Turgeon B."/>
            <person name="Goodwin S."/>
            <person name="Spatafora J."/>
            <person name="Crous P."/>
            <person name="Grigoriev I."/>
        </authorList>
    </citation>
    <scope>NUCLEOTIDE SEQUENCE</scope>
    <source>
        <strain evidence="9">CBS 116005</strain>
    </source>
</reference>
<evidence type="ECO:0000313" key="10">
    <source>
        <dbReference type="Proteomes" id="UP000799436"/>
    </source>
</evidence>
<dbReference type="InterPro" id="IPR013057">
    <property type="entry name" value="AA_transpt_TM"/>
</dbReference>
<dbReference type="GO" id="GO:0015179">
    <property type="term" value="F:L-amino acid transmembrane transporter activity"/>
    <property type="evidence" value="ECO:0007669"/>
    <property type="project" value="TreeGrafter"/>
</dbReference>
<dbReference type="Pfam" id="PF01490">
    <property type="entry name" value="Aa_trans"/>
    <property type="match status" value="1"/>
</dbReference>
<evidence type="ECO:0000256" key="5">
    <source>
        <dbReference type="ARBA" id="ARBA00023136"/>
    </source>
</evidence>
<dbReference type="OrthoDB" id="294730at2759"/>
<feature type="domain" description="Amino acid transporter transmembrane" evidence="8">
    <location>
        <begin position="55"/>
        <end position="445"/>
    </location>
</feature>
<feature type="transmembrane region" description="Helical" evidence="7">
    <location>
        <begin position="314"/>
        <end position="337"/>
    </location>
</feature>
<feature type="transmembrane region" description="Helical" evidence="7">
    <location>
        <begin position="58"/>
        <end position="77"/>
    </location>
</feature>
<dbReference type="AlphaFoldDB" id="A0A6G1LE34"/>
<feature type="transmembrane region" description="Helical" evidence="7">
    <location>
        <begin position="198"/>
        <end position="219"/>
    </location>
</feature>
<keyword evidence="4 7" id="KW-1133">Transmembrane helix</keyword>
<dbReference type="GO" id="GO:0016020">
    <property type="term" value="C:membrane"/>
    <property type="evidence" value="ECO:0007669"/>
    <property type="project" value="UniProtKB-SubCell"/>
</dbReference>
<feature type="transmembrane region" description="Helical" evidence="7">
    <location>
        <begin position="358"/>
        <end position="379"/>
    </location>
</feature>
<keyword evidence="3 7" id="KW-0812">Transmembrane</keyword>
<comment type="subcellular location">
    <subcellularLocation>
        <location evidence="1">Membrane</location>
        <topology evidence="1">Multi-pass membrane protein</topology>
    </subcellularLocation>
</comment>
<evidence type="ECO:0000256" key="6">
    <source>
        <dbReference type="SAM" id="MobiDB-lite"/>
    </source>
</evidence>
<feature type="transmembrane region" description="Helical" evidence="7">
    <location>
        <begin position="239"/>
        <end position="260"/>
    </location>
</feature>
<dbReference type="Proteomes" id="UP000799436">
    <property type="component" value="Unassembled WGS sequence"/>
</dbReference>
<proteinExistence type="inferred from homology"/>
<feature type="transmembrane region" description="Helical" evidence="7">
    <location>
        <begin position="164"/>
        <end position="186"/>
    </location>
</feature>
<evidence type="ECO:0000256" key="2">
    <source>
        <dbReference type="ARBA" id="ARBA00008066"/>
    </source>
</evidence>
<evidence type="ECO:0000256" key="3">
    <source>
        <dbReference type="ARBA" id="ARBA00022692"/>
    </source>
</evidence>
<evidence type="ECO:0000256" key="4">
    <source>
        <dbReference type="ARBA" id="ARBA00022989"/>
    </source>
</evidence>
<keyword evidence="5 7" id="KW-0472">Membrane</keyword>
<gene>
    <name evidence="9" type="ORF">EJ03DRAFT_309100</name>
</gene>
<feature type="compositionally biased region" description="Basic and acidic residues" evidence="6">
    <location>
        <begin position="11"/>
        <end position="21"/>
    </location>
</feature>